<name>A0ACB8STW3_9AGAM</name>
<keyword evidence="2" id="KW-1185">Reference proteome</keyword>
<accession>A0ACB8STW3</accession>
<proteinExistence type="predicted"/>
<evidence type="ECO:0000313" key="1">
    <source>
        <dbReference type="EMBL" id="KAI0059657.1"/>
    </source>
</evidence>
<reference evidence="1" key="1">
    <citation type="submission" date="2021-03" db="EMBL/GenBank/DDBJ databases">
        <authorList>
            <consortium name="DOE Joint Genome Institute"/>
            <person name="Ahrendt S."/>
            <person name="Looney B.P."/>
            <person name="Miyauchi S."/>
            <person name="Morin E."/>
            <person name="Drula E."/>
            <person name="Courty P.E."/>
            <person name="Chicoki N."/>
            <person name="Fauchery L."/>
            <person name="Kohler A."/>
            <person name="Kuo A."/>
            <person name="Labutti K."/>
            <person name="Pangilinan J."/>
            <person name="Lipzen A."/>
            <person name="Riley R."/>
            <person name="Andreopoulos W."/>
            <person name="He G."/>
            <person name="Johnson J."/>
            <person name="Barry K.W."/>
            <person name="Grigoriev I.V."/>
            <person name="Nagy L."/>
            <person name="Hibbett D."/>
            <person name="Henrissat B."/>
            <person name="Matheny P.B."/>
            <person name="Labbe J."/>
            <person name="Martin F."/>
        </authorList>
    </citation>
    <scope>NUCLEOTIDE SEQUENCE</scope>
    <source>
        <strain evidence="1">HHB10654</strain>
    </source>
</reference>
<dbReference type="Proteomes" id="UP000814140">
    <property type="component" value="Unassembled WGS sequence"/>
</dbReference>
<dbReference type="EMBL" id="MU277224">
    <property type="protein sequence ID" value="KAI0059657.1"/>
    <property type="molecule type" value="Genomic_DNA"/>
</dbReference>
<reference evidence="1" key="2">
    <citation type="journal article" date="2022" name="New Phytol.">
        <title>Evolutionary transition to the ectomycorrhizal habit in the genomes of a hyperdiverse lineage of mushroom-forming fungi.</title>
        <authorList>
            <person name="Looney B."/>
            <person name="Miyauchi S."/>
            <person name="Morin E."/>
            <person name="Drula E."/>
            <person name="Courty P.E."/>
            <person name="Kohler A."/>
            <person name="Kuo A."/>
            <person name="LaButti K."/>
            <person name="Pangilinan J."/>
            <person name="Lipzen A."/>
            <person name="Riley R."/>
            <person name="Andreopoulos W."/>
            <person name="He G."/>
            <person name="Johnson J."/>
            <person name="Nolan M."/>
            <person name="Tritt A."/>
            <person name="Barry K.W."/>
            <person name="Grigoriev I.V."/>
            <person name="Nagy L.G."/>
            <person name="Hibbett D."/>
            <person name="Henrissat B."/>
            <person name="Matheny P.B."/>
            <person name="Labbe J."/>
            <person name="Martin F.M."/>
        </authorList>
    </citation>
    <scope>NUCLEOTIDE SEQUENCE</scope>
    <source>
        <strain evidence="1">HHB10654</strain>
    </source>
</reference>
<protein>
    <submittedName>
        <fullName evidence="1">Uncharacterized protein</fullName>
    </submittedName>
</protein>
<sequence length="106" mass="12284">MYTRPLTGEPRHRINRRMFEYKAIRVVRSASEASLHCSSRISRASRRIHAARAGSQQWKLRRDPTLSDINPRHAVSNTSVANVLVLCILRRIPRTPIAYYSIFLIK</sequence>
<comment type="caution">
    <text evidence="1">The sequence shown here is derived from an EMBL/GenBank/DDBJ whole genome shotgun (WGS) entry which is preliminary data.</text>
</comment>
<gene>
    <name evidence="1" type="ORF">BV25DRAFT_1040577</name>
</gene>
<evidence type="ECO:0000313" key="2">
    <source>
        <dbReference type="Proteomes" id="UP000814140"/>
    </source>
</evidence>
<organism evidence="1 2">
    <name type="scientific">Artomyces pyxidatus</name>
    <dbReference type="NCBI Taxonomy" id="48021"/>
    <lineage>
        <taxon>Eukaryota</taxon>
        <taxon>Fungi</taxon>
        <taxon>Dikarya</taxon>
        <taxon>Basidiomycota</taxon>
        <taxon>Agaricomycotina</taxon>
        <taxon>Agaricomycetes</taxon>
        <taxon>Russulales</taxon>
        <taxon>Auriscalpiaceae</taxon>
        <taxon>Artomyces</taxon>
    </lineage>
</organism>